<feature type="domain" description="T6SS Transcription factor RovC-like DNA binding" evidence="2">
    <location>
        <begin position="11"/>
        <end position="86"/>
    </location>
</feature>
<dbReference type="Pfam" id="PF10074">
    <property type="entry name" value="RovC_DNA-bd"/>
    <property type="match status" value="1"/>
</dbReference>
<evidence type="ECO:0000313" key="3">
    <source>
        <dbReference type="EMBL" id="CTQ50737.1"/>
    </source>
</evidence>
<dbReference type="OrthoDB" id="9811330at2"/>
<dbReference type="AlphaFoldDB" id="A0A0M6YNC3"/>
<dbReference type="EMBL" id="CXSU01000012">
    <property type="protein sequence ID" value="CTQ50737.1"/>
    <property type="molecule type" value="Genomic_DNA"/>
</dbReference>
<evidence type="ECO:0000256" key="1">
    <source>
        <dbReference type="SAM" id="MobiDB-lite"/>
    </source>
</evidence>
<evidence type="ECO:0000313" key="4">
    <source>
        <dbReference type="Proteomes" id="UP000049222"/>
    </source>
</evidence>
<dbReference type="Proteomes" id="UP000049222">
    <property type="component" value="Unassembled WGS sequence"/>
</dbReference>
<gene>
    <name evidence="3" type="ORF">JDO7802_02764</name>
</gene>
<dbReference type="STRING" id="420998.JDO7802_02764"/>
<proteinExistence type="predicted"/>
<keyword evidence="4" id="KW-1185">Reference proteome</keyword>
<dbReference type="InterPro" id="IPR018754">
    <property type="entry name" value="RovC-like_DNA-bd"/>
</dbReference>
<sequence length="90" mass="10084">MTGTGTEDFADRPPAGSSVTEYDRQHLKLYARLLDAEADGASLYEVVRILFGIDASDEPERARQLHDSHLGRAHWMAENGYRDLLHSQAN</sequence>
<name>A0A0M6YNC3_9RHOB</name>
<reference evidence="3 4" key="1">
    <citation type="submission" date="2015-07" db="EMBL/GenBank/DDBJ databases">
        <authorList>
            <person name="Noorani M."/>
        </authorList>
    </citation>
    <scope>NUCLEOTIDE SEQUENCE [LARGE SCALE GENOMIC DNA]</scope>
    <source>
        <strain evidence="3 4">CECT 7802</strain>
    </source>
</reference>
<protein>
    <recommendedName>
        <fullName evidence="2">T6SS Transcription factor RovC-like DNA binding domain-containing protein</fullName>
    </recommendedName>
</protein>
<feature type="region of interest" description="Disordered" evidence="1">
    <location>
        <begin position="1"/>
        <end position="21"/>
    </location>
</feature>
<dbReference type="RefSeq" id="WP_055086453.1">
    <property type="nucleotide sequence ID" value="NZ_CXSU01000012.1"/>
</dbReference>
<evidence type="ECO:0000259" key="2">
    <source>
        <dbReference type="Pfam" id="PF10074"/>
    </source>
</evidence>
<accession>A0A0M6YNC3</accession>
<organism evidence="3 4">
    <name type="scientific">Jannaschia donghaensis</name>
    <dbReference type="NCBI Taxonomy" id="420998"/>
    <lineage>
        <taxon>Bacteria</taxon>
        <taxon>Pseudomonadati</taxon>
        <taxon>Pseudomonadota</taxon>
        <taxon>Alphaproteobacteria</taxon>
        <taxon>Rhodobacterales</taxon>
        <taxon>Roseobacteraceae</taxon>
        <taxon>Jannaschia</taxon>
    </lineage>
</organism>